<dbReference type="PROSITE" id="PS50902">
    <property type="entry name" value="FLAVODOXIN_LIKE"/>
    <property type="match status" value="1"/>
</dbReference>
<dbReference type="PANTHER" id="PTHR30546">
    <property type="entry name" value="FLAVODOXIN-RELATED PROTEIN WRBA-RELATED"/>
    <property type="match status" value="1"/>
</dbReference>
<sequence length="197" mass="20570">MASPKIAVIFYSTYGSNHGIALAAAEAAKAAGAEVRLRRIPETAPAAVVASQDAWKAQADRSAEIPEISVEDLEWADGFYLTSPTRFGGMASQTRAWLDTLGGLWVKGALAGKTITASATAQNRNGGTEGAIQQTYVSAMHFGMIPVAPGYTDPVKFEDGGNPYGFSGQPGALDETGKKSVAHQAKRLVEITGKLVG</sequence>
<dbReference type="InterPro" id="IPR005025">
    <property type="entry name" value="FMN_Rdtase-like_dom"/>
</dbReference>
<dbReference type="Pfam" id="PF03358">
    <property type="entry name" value="FMN_red"/>
    <property type="match status" value="1"/>
</dbReference>
<dbReference type="GO" id="GO:0016020">
    <property type="term" value="C:membrane"/>
    <property type="evidence" value="ECO:0007669"/>
    <property type="project" value="TreeGrafter"/>
</dbReference>
<name>A0A4S3MMY2_9RHOB</name>
<dbReference type="PANTHER" id="PTHR30546:SF23">
    <property type="entry name" value="FLAVOPROTEIN-LIKE PROTEIN YCP4-RELATED"/>
    <property type="match status" value="1"/>
</dbReference>
<dbReference type="AlphaFoldDB" id="A0A4S3MMY2"/>
<dbReference type="Proteomes" id="UP000309450">
    <property type="component" value="Unassembled WGS sequence"/>
</dbReference>
<dbReference type="EMBL" id="SSND01000002">
    <property type="protein sequence ID" value="THD83768.1"/>
    <property type="molecule type" value="Genomic_DNA"/>
</dbReference>
<dbReference type="GO" id="GO:0003955">
    <property type="term" value="F:NAD(P)H dehydrogenase (quinone) activity"/>
    <property type="evidence" value="ECO:0007669"/>
    <property type="project" value="TreeGrafter"/>
</dbReference>
<gene>
    <name evidence="4" type="ORF">E7811_10945</name>
</gene>
<reference evidence="4 5" key="1">
    <citation type="submission" date="2019-04" db="EMBL/GenBank/DDBJ databases">
        <title>Draft genome sequence of Gemmobacter aestuarii sp. nov.</title>
        <authorList>
            <person name="Hameed A."/>
            <person name="Lin S.-Y."/>
            <person name="Shahina M."/>
            <person name="Lai W.-A."/>
            <person name="Young C.-C."/>
        </authorList>
    </citation>
    <scope>NUCLEOTIDE SEQUENCE [LARGE SCALE GENOMIC DNA]</scope>
    <source>
        <strain evidence="4 5">CC-PW-75</strain>
    </source>
</reference>
<comment type="caution">
    <text evidence="4">The sequence shown here is derived from an EMBL/GenBank/DDBJ whole genome shotgun (WGS) entry which is preliminary data.</text>
</comment>
<proteinExistence type="predicted"/>
<dbReference type="Gene3D" id="3.40.50.360">
    <property type="match status" value="1"/>
</dbReference>
<keyword evidence="1" id="KW-0285">Flavoprotein</keyword>
<dbReference type="SUPFAM" id="SSF52218">
    <property type="entry name" value="Flavoproteins"/>
    <property type="match status" value="1"/>
</dbReference>
<evidence type="ECO:0000313" key="4">
    <source>
        <dbReference type="EMBL" id="THD83768.1"/>
    </source>
</evidence>
<protein>
    <submittedName>
        <fullName evidence="4">NAD(P)H:quinone oxidoreductase, type IV</fullName>
    </submittedName>
</protein>
<dbReference type="InterPro" id="IPR008254">
    <property type="entry name" value="Flavodoxin/NO_synth"/>
</dbReference>
<evidence type="ECO:0000256" key="2">
    <source>
        <dbReference type="ARBA" id="ARBA00022643"/>
    </source>
</evidence>
<keyword evidence="2" id="KW-0288">FMN</keyword>
<keyword evidence="5" id="KW-1185">Reference proteome</keyword>
<feature type="domain" description="Flavodoxin-like" evidence="3">
    <location>
        <begin position="6"/>
        <end position="196"/>
    </location>
</feature>
<dbReference type="OrthoDB" id="9801479at2"/>
<accession>A0A4S3MMY2</accession>
<dbReference type="InterPro" id="IPR029039">
    <property type="entry name" value="Flavoprotein-like_sf"/>
</dbReference>
<organism evidence="4 5">
    <name type="scientific">Aliigemmobacter aestuarii</name>
    <dbReference type="NCBI Taxonomy" id="1445661"/>
    <lineage>
        <taxon>Bacteria</taxon>
        <taxon>Pseudomonadati</taxon>
        <taxon>Pseudomonadota</taxon>
        <taxon>Alphaproteobacteria</taxon>
        <taxon>Rhodobacterales</taxon>
        <taxon>Paracoccaceae</taxon>
        <taxon>Aliigemmobacter</taxon>
    </lineage>
</organism>
<dbReference type="GO" id="GO:0010181">
    <property type="term" value="F:FMN binding"/>
    <property type="evidence" value="ECO:0007669"/>
    <property type="project" value="InterPro"/>
</dbReference>
<evidence type="ECO:0000259" key="3">
    <source>
        <dbReference type="PROSITE" id="PS50902"/>
    </source>
</evidence>
<evidence type="ECO:0000313" key="5">
    <source>
        <dbReference type="Proteomes" id="UP000309450"/>
    </source>
</evidence>
<dbReference type="RefSeq" id="WP_136394661.1">
    <property type="nucleotide sequence ID" value="NZ_SSND01000002.1"/>
</dbReference>
<evidence type="ECO:0000256" key="1">
    <source>
        <dbReference type="ARBA" id="ARBA00022630"/>
    </source>
</evidence>